<dbReference type="EMBL" id="UINC01100420">
    <property type="protein sequence ID" value="SVC60466.1"/>
    <property type="molecule type" value="Genomic_DNA"/>
</dbReference>
<name>A0A382NHD3_9ZZZZ</name>
<dbReference type="AlphaFoldDB" id="A0A382NHD3"/>
<organism evidence="2">
    <name type="scientific">marine metagenome</name>
    <dbReference type="NCBI Taxonomy" id="408172"/>
    <lineage>
        <taxon>unclassified sequences</taxon>
        <taxon>metagenomes</taxon>
        <taxon>ecological metagenomes</taxon>
    </lineage>
</organism>
<dbReference type="Gene3D" id="3.40.190.10">
    <property type="entry name" value="Periplasmic binding protein-like II"/>
    <property type="match status" value="1"/>
</dbReference>
<feature type="non-terminal residue" evidence="2">
    <location>
        <position position="86"/>
    </location>
</feature>
<protein>
    <submittedName>
        <fullName evidence="2">Uncharacterized protein</fullName>
    </submittedName>
</protein>
<sequence length="86" mass="9237">MSLKTAIKTIVGVAVAFGFAVFMLWVMSGFGNRQSRIKDVTSKGILLLSNGTEPEDLDPHLVTGVPEHNIISALIEGLVSEDPKDL</sequence>
<reference evidence="2" key="1">
    <citation type="submission" date="2018-05" db="EMBL/GenBank/DDBJ databases">
        <authorList>
            <person name="Lanie J.A."/>
            <person name="Ng W.-L."/>
            <person name="Kazmierczak K.M."/>
            <person name="Andrzejewski T.M."/>
            <person name="Davidsen T.M."/>
            <person name="Wayne K.J."/>
            <person name="Tettelin H."/>
            <person name="Glass J.I."/>
            <person name="Rusch D."/>
            <person name="Podicherti R."/>
            <person name="Tsui H.-C.T."/>
            <person name="Winkler M.E."/>
        </authorList>
    </citation>
    <scope>NUCLEOTIDE SEQUENCE</scope>
</reference>
<gene>
    <name evidence="2" type="ORF">METZ01_LOCUS313320</name>
</gene>
<keyword evidence="1" id="KW-0472">Membrane</keyword>
<evidence type="ECO:0000256" key="1">
    <source>
        <dbReference type="SAM" id="Phobius"/>
    </source>
</evidence>
<keyword evidence="1" id="KW-1133">Transmembrane helix</keyword>
<keyword evidence="1" id="KW-0812">Transmembrane</keyword>
<feature type="transmembrane region" description="Helical" evidence="1">
    <location>
        <begin position="6"/>
        <end position="26"/>
    </location>
</feature>
<proteinExistence type="predicted"/>
<evidence type="ECO:0000313" key="2">
    <source>
        <dbReference type="EMBL" id="SVC60466.1"/>
    </source>
</evidence>
<accession>A0A382NHD3</accession>